<reference evidence="1" key="1">
    <citation type="journal article" date="2014" name="Front. Microbiol.">
        <title>High frequency of phylogenetically diverse reductive dehalogenase-homologous genes in deep subseafloor sedimentary metagenomes.</title>
        <authorList>
            <person name="Kawai M."/>
            <person name="Futagami T."/>
            <person name="Toyoda A."/>
            <person name="Takaki Y."/>
            <person name="Nishi S."/>
            <person name="Hori S."/>
            <person name="Arai W."/>
            <person name="Tsubouchi T."/>
            <person name="Morono Y."/>
            <person name="Uchiyama I."/>
            <person name="Ito T."/>
            <person name="Fujiyama A."/>
            <person name="Inagaki F."/>
            <person name="Takami H."/>
        </authorList>
    </citation>
    <scope>NUCLEOTIDE SEQUENCE</scope>
    <source>
        <strain evidence="1">Expedition CK06-06</strain>
    </source>
</reference>
<sequence length="87" mass="9913">MNRTTAFLTLFIMSLVSIQAGNAKSIERKHYTVNTIQEQQTLVDGKQYLAKRTNPHAPDIDGKLDDSVWAKGEWERGFIQSEPYEGK</sequence>
<name>X0Y1D5_9ZZZZ</name>
<protein>
    <submittedName>
        <fullName evidence="1">Uncharacterized protein</fullName>
    </submittedName>
</protein>
<comment type="caution">
    <text evidence="1">The sequence shown here is derived from an EMBL/GenBank/DDBJ whole genome shotgun (WGS) entry which is preliminary data.</text>
</comment>
<evidence type="ECO:0000313" key="1">
    <source>
        <dbReference type="EMBL" id="GAG41177.1"/>
    </source>
</evidence>
<organism evidence="1">
    <name type="scientific">marine sediment metagenome</name>
    <dbReference type="NCBI Taxonomy" id="412755"/>
    <lineage>
        <taxon>unclassified sequences</taxon>
        <taxon>metagenomes</taxon>
        <taxon>ecological metagenomes</taxon>
    </lineage>
</organism>
<feature type="non-terminal residue" evidence="1">
    <location>
        <position position="87"/>
    </location>
</feature>
<gene>
    <name evidence="1" type="ORF">S01H1_66052</name>
</gene>
<proteinExistence type="predicted"/>
<accession>X0Y1D5</accession>
<dbReference type="EMBL" id="BARS01043653">
    <property type="protein sequence ID" value="GAG41177.1"/>
    <property type="molecule type" value="Genomic_DNA"/>
</dbReference>
<dbReference type="AlphaFoldDB" id="X0Y1D5"/>